<gene>
    <name evidence="1" type="ORF">CEXT_549111</name>
</gene>
<sequence length="132" mass="15517">MTFMVTLLLCDSNKSINAYFVLSNRHFLDLSDDTWLSAYSDKSNLGEQARDVAENTIKHVAVTKRCDDSSWRSKFLYAFCQICQQSWSFVRSPRYIFVEKLPFQRSCLHFKFELIGLTAFEVVHHRVNKQFC</sequence>
<keyword evidence="2" id="KW-1185">Reference proteome</keyword>
<name>A0AAV4N6Z1_CAEEX</name>
<evidence type="ECO:0000313" key="1">
    <source>
        <dbReference type="EMBL" id="GIX80605.1"/>
    </source>
</evidence>
<proteinExistence type="predicted"/>
<dbReference type="AlphaFoldDB" id="A0AAV4N6Z1"/>
<reference evidence="1 2" key="1">
    <citation type="submission" date="2021-06" db="EMBL/GenBank/DDBJ databases">
        <title>Caerostris extrusa draft genome.</title>
        <authorList>
            <person name="Kono N."/>
            <person name="Arakawa K."/>
        </authorList>
    </citation>
    <scope>NUCLEOTIDE SEQUENCE [LARGE SCALE GENOMIC DNA]</scope>
</reference>
<comment type="caution">
    <text evidence="1">The sequence shown here is derived from an EMBL/GenBank/DDBJ whole genome shotgun (WGS) entry which is preliminary data.</text>
</comment>
<dbReference type="Proteomes" id="UP001054945">
    <property type="component" value="Unassembled WGS sequence"/>
</dbReference>
<organism evidence="1 2">
    <name type="scientific">Caerostris extrusa</name>
    <name type="common">Bark spider</name>
    <name type="synonym">Caerostris bankana</name>
    <dbReference type="NCBI Taxonomy" id="172846"/>
    <lineage>
        <taxon>Eukaryota</taxon>
        <taxon>Metazoa</taxon>
        <taxon>Ecdysozoa</taxon>
        <taxon>Arthropoda</taxon>
        <taxon>Chelicerata</taxon>
        <taxon>Arachnida</taxon>
        <taxon>Araneae</taxon>
        <taxon>Araneomorphae</taxon>
        <taxon>Entelegynae</taxon>
        <taxon>Araneoidea</taxon>
        <taxon>Araneidae</taxon>
        <taxon>Caerostris</taxon>
    </lineage>
</organism>
<protein>
    <submittedName>
        <fullName evidence="1">Uncharacterized protein</fullName>
    </submittedName>
</protein>
<dbReference type="EMBL" id="BPLR01003049">
    <property type="protein sequence ID" value="GIX80605.1"/>
    <property type="molecule type" value="Genomic_DNA"/>
</dbReference>
<evidence type="ECO:0000313" key="2">
    <source>
        <dbReference type="Proteomes" id="UP001054945"/>
    </source>
</evidence>
<accession>A0AAV4N6Z1</accession>